<name>A0ABM6C8T9_9HYPH</name>
<dbReference type="RefSeq" id="WP_064832489.1">
    <property type="nucleotide sequence ID" value="NZ_CP013568.1"/>
</dbReference>
<reference evidence="1 2" key="1">
    <citation type="submission" date="2015-11" db="EMBL/GenBank/DDBJ databases">
        <title>The limits of bacterial species coexistence and the symbiotic plasmid transference in sympatric Rhizobium populations.</title>
        <authorList>
            <person name="Perez-Carrascal O.M."/>
            <person name="VanInsberghe D."/>
            <person name="Juarez S."/>
            <person name="Polz M.F."/>
            <person name="Vinuesa P."/>
            <person name="Gonzalez V."/>
        </authorList>
    </citation>
    <scope>NUCLEOTIDE SEQUENCE [LARGE SCALE GENOMIC DNA]</scope>
    <source>
        <strain evidence="1 2">N771</strain>
    </source>
</reference>
<organism evidence="1 2">
    <name type="scientific">Rhizobium phaseoli</name>
    <dbReference type="NCBI Taxonomy" id="396"/>
    <lineage>
        <taxon>Bacteria</taxon>
        <taxon>Pseudomonadati</taxon>
        <taxon>Pseudomonadota</taxon>
        <taxon>Alphaproteobacteria</taxon>
        <taxon>Hyphomicrobiales</taxon>
        <taxon>Rhizobiaceae</taxon>
        <taxon>Rhizobium/Agrobacterium group</taxon>
        <taxon>Rhizobium</taxon>
    </lineage>
</organism>
<proteinExistence type="predicted"/>
<protein>
    <submittedName>
        <fullName evidence="1">Uncharacterized protein</fullName>
    </submittedName>
</protein>
<accession>A0ABM6C8T9</accession>
<keyword evidence="2" id="KW-1185">Reference proteome</keyword>
<sequence>MKQLPEPRFESACFGAMRWFVGSIPFTSKQDCENAIRLARQYAYEVREELASEIADKINEVFR</sequence>
<evidence type="ECO:0000313" key="2">
    <source>
        <dbReference type="Proteomes" id="UP000078551"/>
    </source>
</evidence>
<dbReference type="EMBL" id="CP013568">
    <property type="protein sequence ID" value="ANL84628.1"/>
    <property type="molecule type" value="Genomic_DNA"/>
</dbReference>
<dbReference type="Proteomes" id="UP000078551">
    <property type="component" value="Chromosome"/>
</dbReference>
<evidence type="ECO:0000313" key="1">
    <source>
        <dbReference type="EMBL" id="ANL84628.1"/>
    </source>
</evidence>
<gene>
    <name evidence="1" type="ORF">AMC81_CH01847</name>
</gene>